<proteinExistence type="predicted"/>
<protein>
    <submittedName>
        <fullName evidence="2">Uncharacterized protein</fullName>
    </submittedName>
</protein>
<organism evidence="2 3">
    <name type="scientific">Rhizobium tubonense</name>
    <dbReference type="NCBI Taxonomy" id="484088"/>
    <lineage>
        <taxon>Bacteria</taxon>
        <taxon>Pseudomonadati</taxon>
        <taxon>Pseudomonadota</taxon>
        <taxon>Alphaproteobacteria</taxon>
        <taxon>Hyphomicrobiales</taxon>
        <taxon>Rhizobiaceae</taxon>
        <taxon>Rhizobium/Agrobacterium group</taxon>
        <taxon>Rhizobium</taxon>
    </lineage>
</organism>
<keyword evidence="3" id="KW-1185">Reference proteome</keyword>
<dbReference type="Proteomes" id="UP000248925">
    <property type="component" value="Unassembled WGS sequence"/>
</dbReference>
<dbReference type="AlphaFoldDB" id="A0A2W4EPX8"/>
<evidence type="ECO:0000256" key="1">
    <source>
        <dbReference type="SAM" id="Phobius"/>
    </source>
</evidence>
<accession>A0A2W4EPX8</accession>
<gene>
    <name evidence="2" type="ORF">CPY51_06950</name>
</gene>
<sequence length="71" mass="7827">MPLERAPAQAEPEFMRVRIDTYLGMGASNVVAFFIIMTTAATGGSWQFKRGEPSFRSISAVNFSSTPRRAL</sequence>
<evidence type="ECO:0000313" key="3">
    <source>
        <dbReference type="Proteomes" id="UP000248925"/>
    </source>
</evidence>
<feature type="transmembrane region" description="Helical" evidence="1">
    <location>
        <begin position="22"/>
        <end position="46"/>
    </location>
</feature>
<keyword evidence="1" id="KW-0812">Transmembrane</keyword>
<evidence type="ECO:0000313" key="2">
    <source>
        <dbReference type="EMBL" id="PZM15556.1"/>
    </source>
</evidence>
<keyword evidence="1" id="KW-0472">Membrane</keyword>
<reference evidence="2 3" key="1">
    <citation type="journal article" date="2018" name="Sci. Rep.">
        <title>Rhizobium tumorigenes sp. nov., a novel plant tumorigenic bacterium isolated from cane gall tumors on thornless blackberry.</title>
        <authorList>
            <person name="Kuzmanovi N."/>
            <person name="Smalla K."/>
            <person name="Gronow S."/>
            <person name="PuBawska J."/>
        </authorList>
    </citation>
    <scope>NUCLEOTIDE SEQUENCE [LARGE SCALE GENOMIC DNA]</scope>
    <source>
        <strain evidence="2 3">CCBAU 85046</strain>
    </source>
</reference>
<dbReference type="EMBL" id="PCDP01000019">
    <property type="protein sequence ID" value="PZM15556.1"/>
    <property type="molecule type" value="Genomic_DNA"/>
</dbReference>
<name>A0A2W4EPX8_9HYPH</name>
<keyword evidence="1" id="KW-1133">Transmembrane helix</keyword>
<comment type="caution">
    <text evidence="2">The sequence shown here is derived from an EMBL/GenBank/DDBJ whole genome shotgun (WGS) entry which is preliminary data.</text>
</comment>